<organism evidence="1 2">
    <name type="scientific">Nocardia arthritidis</name>
    <dbReference type="NCBI Taxonomy" id="228602"/>
    <lineage>
        <taxon>Bacteria</taxon>
        <taxon>Bacillati</taxon>
        <taxon>Actinomycetota</taxon>
        <taxon>Actinomycetes</taxon>
        <taxon>Mycobacteriales</taxon>
        <taxon>Nocardiaceae</taxon>
        <taxon>Nocardia</taxon>
    </lineage>
</organism>
<gene>
    <name evidence="1" type="ORF">F5544_06800</name>
</gene>
<accession>A0A6G9Y826</accession>
<dbReference type="Proteomes" id="UP000503540">
    <property type="component" value="Chromosome"/>
</dbReference>
<protein>
    <submittedName>
        <fullName evidence="1">Uncharacterized protein</fullName>
    </submittedName>
</protein>
<evidence type="ECO:0000313" key="2">
    <source>
        <dbReference type="Proteomes" id="UP000503540"/>
    </source>
</evidence>
<keyword evidence="2" id="KW-1185">Reference proteome</keyword>
<dbReference type="AlphaFoldDB" id="A0A6G9Y826"/>
<name>A0A6G9Y826_9NOCA</name>
<dbReference type="EMBL" id="CP046172">
    <property type="protein sequence ID" value="QIS09270.1"/>
    <property type="molecule type" value="Genomic_DNA"/>
</dbReference>
<reference evidence="1 2" key="1">
    <citation type="journal article" date="2019" name="ACS Chem. Biol.">
        <title>Identification and Mobilization of a Cryptic Antibiotic Biosynthesis Gene Locus from a Human-Pathogenic Nocardia Isolate.</title>
        <authorList>
            <person name="Herisse M."/>
            <person name="Ishida K."/>
            <person name="Porter J.L."/>
            <person name="Howden B."/>
            <person name="Hertweck C."/>
            <person name="Stinear T.P."/>
            <person name="Pidot S.J."/>
        </authorList>
    </citation>
    <scope>NUCLEOTIDE SEQUENCE [LARGE SCALE GENOMIC DNA]</scope>
    <source>
        <strain evidence="1 2">AUSMDU00012717</strain>
    </source>
</reference>
<proteinExistence type="predicted"/>
<dbReference type="KEGG" id="nah:F5544_06800"/>
<sequence>MWEWSRSVAERAAAASFVSGRAEVAEPRFRDPVPWLERDREVADPGEEYMLAG</sequence>
<evidence type="ECO:0000313" key="1">
    <source>
        <dbReference type="EMBL" id="QIS09270.1"/>
    </source>
</evidence>